<organism evidence="6 7">
    <name type="scientific">Seiridium cardinale</name>
    <dbReference type="NCBI Taxonomy" id="138064"/>
    <lineage>
        <taxon>Eukaryota</taxon>
        <taxon>Fungi</taxon>
        <taxon>Dikarya</taxon>
        <taxon>Ascomycota</taxon>
        <taxon>Pezizomycotina</taxon>
        <taxon>Sordariomycetes</taxon>
        <taxon>Xylariomycetidae</taxon>
        <taxon>Amphisphaeriales</taxon>
        <taxon>Sporocadaceae</taxon>
        <taxon>Seiridium</taxon>
    </lineage>
</organism>
<dbReference type="InterPro" id="IPR040758">
    <property type="entry name" value="PrmC_N"/>
</dbReference>
<dbReference type="NCBIfam" id="TIGR00536">
    <property type="entry name" value="hemK_fam"/>
    <property type="match status" value="1"/>
</dbReference>
<evidence type="ECO:0000256" key="2">
    <source>
        <dbReference type="ARBA" id="ARBA00022679"/>
    </source>
</evidence>
<sequence>MPRLPHSLLYRAHTISPHLRTLLPACRDVESAQHELRWIREHVSSLRPASASALKTSPRAQVSSGRRIAHLCSRRGHGEPLQYVLGSQPFGGLDLKCRRGVLIPRPETEAYVMHVAGLIRKGAFGDLTPKSDFRILDLCTGTGCIALLLYEQLHKKFPRVQVTGLDMSPTAVQLAQRNLRQNVQAGLLPGKALSEGRVRFEEADVFKDGLYRRVPEGIDMLISNPPYISSRGFNKDTGRSVRNFEPKVALVPDEKLQATATSLDCDLEDVFYARLITVASVLKPKIMLFEVGDMKQAERVAKLATTLGSSDDFGYEIWRDEPDGGDSELGTHGSGFITRGEGHGRSVLVYRKSWGLFSNKV</sequence>
<dbReference type="Proteomes" id="UP001465668">
    <property type="component" value="Unassembled WGS sequence"/>
</dbReference>
<evidence type="ECO:0000313" key="7">
    <source>
        <dbReference type="Proteomes" id="UP001465668"/>
    </source>
</evidence>
<dbReference type="SUPFAM" id="SSF53335">
    <property type="entry name" value="S-adenosyl-L-methionine-dependent methyltransferases"/>
    <property type="match status" value="1"/>
</dbReference>
<dbReference type="Pfam" id="PF13847">
    <property type="entry name" value="Methyltransf_31"/>
    <property type="match status" value="1"/>
</dbReference>
<evidence type="ECO:0000259" key="5">
    <source>
        <dbReference type="Pfam" id="PF17827"/>
    </source>
</evidence>
<dbReference type="PROSITE" id="PS00092">
    <property type="entry name" value="N6_MTASE"/>
    <property type="match status" value="1"/>
</dbReference>
<keyword evidence="2" id="KW-0808">Transferase</keyword>
<feature type="domain" description="Methyltransferase" evidence="4">
    <location>
        <begin position="130"/>
        <end position="224"/>
    </location>
</feature>
<evidence type="ECO:0000256" key="3">
    <source>
        <dbReference type="ARBA" id="ARBA00022691"/>
    </source>
</evidence>
<evidence type="ECO:0000259" key="4">
    <source>
        <dbReference type="Pfam" id="PF13847"/>
    </source>
</evidence>
<dbReference type="GO" id="GO:0032259">
    <property type="term" value="P:methylation"/>
    <property type="evidence" value="ECO:0007669"/>
    <property type="project" value="UniProtKB-KW"/>
</dbReference>
<dbReference type="InterPro" id="IPR004556">
    <property type="entry name" value="HemK-like"/>
</dbReference>
<dbReference type="PANTHER" id="PTHR18895">
    <property type="entry name" value="HEMK METHYLTRANSFERASE"/>
    <property type="match status" value="1"/>
</dbReference>
<dbReference type="InterPro" id="IPR002052">
    <property type="entry name" value="DNA_methylase_N6_adenine_CS"/>
</dbReference>
<feature type="domain" description="Release factor glutamine methyltransferase N-terminal" evidence="5">
    <location>
        <begin position="28"/>
        <end position="86"/>
    </location>
</feature>
<evidence type="ECO:0000313" key="6">
    <source>
        <dbReference type="EMBL" id="KAK9769124.1"/>
    </source>
</evidence>
<protein>
    <submittedName>
        <fullName evidence="6">Release factor glutamine methyltransferase N-terminal domain-containing protein</fullName>
    </submittedName>
</protein>
<evidence type="ECO:0000256" key="1">
    <source>
        <dbReference type="ARBA" id="ARBA00022603"/>
    </source>
</evidence>
<proteinExistence type="predicted"/>
<dbReference type="GO" id="GO:0008168">
    <property type="term" value="F:methyltransferase activity"/>
    <property type="evidence" value="ECO:0007669"/>
    <property type="project" value="UniProtKB-KW"/>
</dbReference>
<reference evidence="6 7" key="1">
    <citation type="submission" date="2024-02" db="EMBL/GenBank/DDBJ databases">
        <title>First draft genome assembly of two strains of Seiridium cardinale.</title>
        <authorList>
            <person name="Emiliani G."/>
            <person name="Scali E."/>
        </authorList>
    </citation>
    <scope>NUCLEOTIDE SEQUENCE [LARGE SCALE GENOMIC DNA]</scope>
    <source>
        <strain evidence="6 7">BM-138-000479</strain>
    </source>
</reference>
<dbReference type="CDD" id="cd02440">
    <property type="entry name" value="AdoMet_MTases"/>
    <property type="match status" value="1"/>
</dbReference>
<gene>
    <name evidence="6" type="ORF">SCAR479_02368</name>
</gene>
<dbReference type="Gene3D" id="3.40.50.150">
    <property type="entry name" value="Vaccinia Virus protein VP39"/>
    <property type="match status" value="1"/>
</dbReference>
<keyword evidence="7" id="KW-1185">Reference proteome</keyword>
<dbReference type="Gene3D" id="1.10.8.10">
    <property type="entry name" value="DNA helicase RuvA subunit, C-terminal domain"/>
    <property type="match status" value="1"/>
</dbReference>
<keyword evidence="3" id="KW-0949">S-adenosyl-L-methionine</keyword>
<dbReference type="PANTHER" id="PTHR18895:SF74">
    <property type="entry name" value="MTRF1L RELEASE FACTOR GLUTAMINE METHYLTRANSFERASE"/>
    <property type="match status" value="1"/>
</dbReference>
<dbReference type="Pfam" id="PF17827">
    <property type="entry name" value="PrmC_N"/>
    <property type="match status" value="1"/>
</dbReference>
<dbReference type="InterPro" id="IPR050320">
    <property type="entry name" value="N5-glutamine_MTase"/>
</dbReference>
<comment type="caution">
    <text evidence="6">The sequence shown here is derived from an EMBL/GenBank/DDBJ whole genome shotgun (WGS) entry which is preliminary data.</text>
</comment>
<dbReference type="EMBL" id="JARVKM010000251">
    <property type="protein sequence ID" value="KAK9769124.1"/>
    <property type="molecule type" value="Genomic_DNA"/>
</dbReference>
<name>A0ABR2X5U3_9PEZI</name>
<dbReference type="InterPro" id="IPR025714">
    <property type="entry name" value="Methyltranfer_dom"/>
</dbReference>
<dbReference type="InterPro" id="IPR029063">
    <property type="entry name" value="SAM-dependent_MTases_sf"/>
</dbReference>
<keyword evidence="1 6" id="KW-0489">Methyltransferase</keyword>
<accession>A0ABR2X5U3</accession>